<reference evidence="3 5" key="2">
    <citation type="submission" date="2017-03" db="EMBL/GenBank/DDBJ databases">
        <title>Genome analysis of strain PAMC 26577.</title>
        <authorList>
            <person name="Oh H.-M."/>
            <person name="Yang J.-A."/>
        </authorList>
    </citation>
    <scope>NUCLEOTIDE SEQUENCE [LARGE SCALE GENOMIC DNA]</scope>
    <source>
        <strain evidence="3 5">PAMC 26577</strain>
    </source>
</reference>
<dbReference type="Proteomes" id="UP000195221">
    <property type="component" value="Unassembled WGS sequence"/>
</dbReference>
<comment type="caution">
    <text evidence="3">The sequence shown here is derived from an EMBL/GenBank/DDBJ whole genome shotgun (WGS) entry which is preliminary data.</text>
</comment>
<dbReference type="Proteomes" id="UP000194546">
    <property type="component" value="Unassembled WGS sequence"/>
</dbReference>
<feature type="signal peptide" evidence="1">
    <location>
        <begin position="1"/>
        <end position="25"/>
    </location>
</feature>
<evidence type="ECO:0000313" key="2">
    <source>
        <dbReference type="EMBL" id="OTP72074.1"/>
    </source>
</evidence>
<evidence type="ECO:0000256" key="1">
    <source>
        <dbReference type="SAM" id="SignalP"/>
    </source>
</evidence>
<dbReference type="EMBL" id="NBTY01000121">
    <property type="protein sequence ID" value="OTP72074.1"/>
    <property type="molecule type" value="Genomic_DNA"/>
</dbReference>
<evidence type="ECO:0008006" key="6">
    <source>
        <dbReference type="Google" id="ProtNLM"/>
    </source>
</evidence>
<keyword evidence="1" id="KW-0732">Signal</keyword>
<name>A0A242N5D7_CABSO</name>
<dbReference type="EMBL" id="NBTZ01000022">
    <property type="protein sequence ID" value="OTP78861.1"/>
    <property type="molecule type" value="Genomic_DNA"/>
</dbReference>
<evidence type="ECO:0000313" key="5">
    <source>
        <dbReference type="Proteomes" id="UP000195221"/>
    </source>
</evidence>
<sequence length="207" mass="21214">MASVSIRMKLGVSIAALAFAGVALAQAPAAKPARIRGDIVSISGDTLTVHRRSGDTVTIDMKQDTPVTAVKNIKLGDIKAGSFIGTAATTGTDGKMTATEVLVFPEAARGTGEGHYAWDLAPNSTMTNANVDQVVTGTSGRDLKLSYKGGSNTVTVPEGVPVVTFAPASRSDLVAGKKVFIIASPVKGTEYAASRVVVEKDGVAPPM</sequence>
<gene>
    <name evidence="2" type="ORF">PAMC26510_22340</name>
    <name evidence="3" type="ORF">PAMC26577_04480</name>
</gene>
<dbReference type="AlphaFoldDB" id="A0A242N5D7"/>
<organism evidence="3 5">
    <name type="scientific">Caballeronia sordidicola</name>
    <name type="common">Burkholderia sordidicola</name>
    <dbReference type="NCBI Taxonomy" id="196367"/>
    <lineage>
        <taxon>Bacteria</taxon>
        <taxon>Pseudomonadati</taxon>
        <taxon>Pseudomonadota</taxon>
        <taxon>Betaproteobacteria</taxon>
        <taxon>Burkholderiales</taxon>
        <taxon>Burkholderiaceae</taxon>
        <taxon>Caballeronia</taxon>
    </lineage>
</organism>
<evidence type="ECO:0000313" key="4">
    <source>
        <dbReference type="Proteomes" id="UP000194546"/>
    </source>
</evidence>
<reference evidence="2 4" key="1">
    <citation type="submission" date="2017-03" db="EMBL/GenBank/DDBJ databases">
        <title>Genome analysis of strain PAMC 26510.</title>
        <authorList>
            <person name="Oh H.-M."/>
            <person name="Yang J.-A."/>
        </authorList>
    </citation>
    <scope>NUCLEOTIDE SEQUENCE [LARGE SCALE GENOMIC DNA]</scope>
    <source>
        <strain evidence="2 4">PAMC 26510</strain>
    </source>
</reference>
<proteinExistence type="predicted"/>
<evidence type="ECO:0000313" key="3">
    <source>
        <dbReference type="EMBL" id="OTP78861.1"/>
    </source>
</evidence>
<feature type="chain" id="PRO_5011913290" description="DUF5666 domain-containing protein" evidence="1">
    <location>
        <begin position="26"/>
        <end position="207"/>
    </location>
</feature>
<protein>
    <recommendedName>
        <fullName evidence="6">DUF5666 domain-containing protein</fullName>
    </recommendedName>
</protein>
<accession>A0A242N5D7</accession>